<keyword evidence="3" id="KW-1185">Reference proteome</keyword>
<dbReference type="RefSeq" id="WP_218003404.1">
    <property type="nucleotide sequence ID" value="NZ_JACHIT010000002.1"/>
</dbReference>
<dbReference type="GO" id="GO:0006950">
    <property type="term" value="P:response to stress"/>
    <property type="evidence" value="ECO:0007669"/>
    <property type="project" value="TreeGrafter"/>
</dbReference>
<evidence type="ECO:0000313" key="2">
    <source>
        <dbReference type="EMBL" id="MBB5918901.1"/>
    </source>
</evidence>
<sequence length="168" mass="18215">MVDDKKVNQVVDYGKGSGYELPLLLFAGFRTLIDELHAELARHGHPDVRPAYGFAMQAIGPEGAAASDIGRRLGISKQAAGKTVDRLVALGYAERADDPGDARRRLVRLTPHGLDSLARSAEIFDRLRDAWSAMLGEDRLREMENGLRAVVAPGAFRLDAAGWMGGMS</sequence>
<name>A0A7W9UMR5_9NOCA</name>
<dbReference type="InterPro" id="IPR039422">
    <property type="entry name" value="MarR/SlyA-like"/>
</dbReference>
<dbReference type="Pfam" id="PF12802">
    <property type="entry name" value="MarR_2"/>
    <property type="match status" value="1"/>
</dbReference>
<organism evidence="2 3">
    <name type="scientific">Nocardia transvalensis</name>
    <dbReference type="NCBI Taxonomy" id="37333"/>
    <lineage>
        <taxon>Bacteria</taxon>
        <taxon>Bacillati</taxon>
        <taxon>Actinomycetota</taxon>
        <taxon>Actinomycetes</taxon>
        <taxon>Mycobacteriales</taxon>
        <taxon>Nocardiaceae</taxon>
        <taxon>Nocardia</taxon>
    </lineage>
</organism>
<dbReference type="InterPro" id="IPR036390">
    <property type="entry name" value="WH_DNA-bd_sf"/>
</dbReference>
<dbReference type="Gene3D" id="1.10.10.10">
    <property type="entry name" value="Winged helix-like DNA-binding domain superfamily/Winged helix DNA-binding domain"/>
    <property type="match status" value="1"/>
</dbReference>
<keyword evidence="2" id="KW-0238">DNA-binding</keyword>
<accession>A0A7W9UMR5</accession>
<dbReference type="SUPFAM" id="SSF46785">
    <property type="entry name" value="Winged helix' DNA-binding domain"/>
    <property type="match status" value="1"/>
</dbReference>
<proteinExistence type="predicted"/>
<reference evidence="2 3" key="1">
    <citation type="submission" date="2020-08" db="EMBL/GenBank/DDBJ databases">
        <title>Sequencing the genomes of 1000 actinobacteria strains.</title>
        <authorList>
            <person name="Klenk H.-P."/>
        </authorList>
    </citation>
    <scope>NUCLEOTIDE SEQUENCE [LARGE SCALE GENOMIC DNA]</scope>
    <source>
        <strain evidence="2 3">DSM 43582</strain>
    </source>
</reference>
<dbReference type="AlphaFoldDB" id="A0A7W9UMR5"/>
<dbReference type="PANTHER" id="PTHR33164:SF99">
    <property type="entry name" value="MARR FAMILY REGULATORY PROTEIN"/>
    <property type="match status" value="1"/>
</dbReference>
<feature type="domain" description="HTH marR-type" evidence="1">
    <location>
        <begin position="41"/>
        <end position="139"/>
    </location>
</feature>
<dbReference type="GO" id="GO:0003677">
    <property type="term" value="F:DNA binding"/>
    <property type="evidence" value="ECO:0007669"/>
    <property type="project" value="UniProtKB-KW"/>
</dbReference>
<dbReference type="Proteomes" id="UP000540412">
    <property type="component" value="Unassembled WGS sequence"/>
</dbReference>
<evidence type="ECO:0000259" key="1">
    <source>
        <dbReference type="SMART" id="SM00347"/>
    </source>
</evidence>
<dbReference type="InterPro" id="IPR000835">
    <property type="entry name" value="HTH_MarR-typ"/>
</dbReference>
<dbReference type="GO" id="GO:0003700">
    <property type="term" value="F:DNA-binding transcription factor activity"/>
    <property type="evidence" value="ECO:0007669"/>
    <property type="project" value="InterPro"/>
</dbReference>
<gene>
    <name evidence="2" type="ORF">BJY24_007813</name>
</gene>
<protein>
    <submittedName>
        <fullName evidence="2">DNA-binding MarR family transcriptional regulator</fullName>
    </submittedName>
</protein>
<dbReference type="PANTHER" id="PTHR33164">
    <property type="entry name" value="TRANSCRIPTIONAL REGULATOR, MARR FAMILY"/>
    <property type="match status" value="1"/>
</dbReference>
<dbReference type="InterPro" id="IPR036388">
    <property type="entry name" value="WH-like_DNA-bd_sf"/>
</dbReference>
<dbReference type="EMBL" id="JACHIT010000002">
    <property type="protein sequence ID" value="MBB5918901.1"/>
    <property type="molecule type" value="Genomic_DNA"/>
</dbReference>
<dbReference type="SMART" id="SM00347">
    <property type="entry name" value="HTH_MARR"/>
    <property type="match status" value="1"/>
</dbReference>
<evidence type="ECO:0000313" key="3">
    <source>
        <dbReference type="Proteomes" id="UP000540412"/>
    </source>
</evidence>
<comment type="caution">
    <text evidence="2">The sequence shown here is derived from an EMBL/GenBank/DDBJ whole genome shotgun (WGS) entry which is preliminary data.</text>
</comment>